<sequence>MNRPHNRPRGLAQLWWSSLPLRVLVSTLAFSIVLLVLAGVLLLNQTTAGVVEAKKESALNEAAGAYAFMQEQLRNPDVRGVAIHETLNRLADLADAQVAQYRLVIQGPTSSLVSAGIVPESVPDELRRAVEQSEGMFVTPTSVQFTDAEANPVPGWVVGTSLISTTGERFPVFYIFPMTAEIQTLRSLQAAVLVTGVVLTAALSLVAYLVTAQVVTPVRRASRAALRLASGELDLRLKVRGTDDIASLAQSMNQMASQLQQRIRELETLSTLQQRFVSDVSHELRTPMTTIKMAADMLHEARDSFDPVQRRSAELMSAEIDRFDLMLADLLEISRFDAGAAVLALDEVDVGALVRSEVDDHRGLAESLGVELVVQVEPGDNTAQLDSRRIRRVMRNLITNATEHAEGRQVRIAVASDQEAVAVTVRDYGVGFEAEDAARVFDRFWRADPSRTRIVGGSGLGLSIAMEDARLHHGWLTAWGRPGRGAQFRLTLPRTSDLVLTGSPLAVIPADDIARPSR</sequence>
<proteinExistence type="predicted"/>
<evidence type="ECO:0000256" key="11">
    <source>
        <dbReference type="ARBA" id="ARBA00022989"/>
    </source>
</evidence>
<keyword evidence="19" id="KW-1185">Reference proteome</keyword>
<dbReference type="InterPro" id="IPR004358">
    <property type="entry name" value="Sig_transdc_His_kin-like_C"/>
</dbReference>
<keyword evidence="13 15" id="KW-0472">Membrane</keyword>
<dbReference type="GO" id="GO:0005524">
    <property type="term" value="F:ATP binding"/>
    <property type="evidence" value="ECO:0007669"/>
    <property type="project" value="UniProtKB-KW"/>
</dbReference>
<organism evidence="18 19">
    <name type="scientific">Tessaracoccus bendigoensis DSM 12906</name>
    <dbReference type="NCBI Taxonomy" id="1123357"/>
    <lineage>
        <taxon>Bacteria</taxon>
        <taxon>Bacillati</taxon>
        <taxon>Actinomycetota</taxon>
        <taxon>Actinomycetes</taxon>
        <taxon>Propionibacteriales</taxon>
        <taxon>Propionibacteriaceae</taxon>
        <taxon>Tessaracoccus</taxon>
    </lineage>
</organism>
<evidence type="ECO:0000313" key="19">
    <source>
        <dbReference type="Proteomes" id="UP000184512"/>
    </source>
</evidence>
<evidence type="ECO:0000256" key="2">
    <source>
        <dbReference type="ARBA" id="ARBA00004651"/>
    </source>
</evidence>
<dbReference type="Proteomes" id="UP000184512">
    <property type="component" value="Unassembled WGS sequence"/>
</dbReference>
<keyword evidence="5" id="KW-0597">Phosphoprotein</keyword>
<feature type="domain" description="Histidine kinase" evidence="16">
    <location>
        <begin position="279"/>
        <end position="496"/>
    </location>
</feature>
<evidence type="ECO:0000256" key="1">
    <source>
        <dbReference type="ARBA" id="ARBA00000085"/>
    </source>
</evidence>
<dbReference type="PANTHER" id="PTHR43711:SF1">
    <property type="entry name" value="HISTIDINE KINASE 1"/>
    <property type="match status" value="1"/>
</dbReference>
<feature type="domain" description="HAMP" evidence="17">
    <location>
        <begin position="212"/>
        <end position="264"/>
    </location>
</feature>
<evidence type="ECO:0000256" key="6">
    <source>
        <dbReference type="ARBA" id="ARBA00022679"/>
    </source>
</evidence>
<keyword evidence="7 15" id="KW-0812">Transmembrane</keyword>
<evidence type="ECO:0000256" key="3">
    <source>
        <dbReference type="ARBA" id="ARBA00012438"/>
    </source>
</evidence>
<keyword evidence="11 15" id="KW-1133">Transmembrane helix</keyword>
<evidence type="ECO:0000259" key="17">
    <source>
        <dbReference type="PROSITE" id="PS50885"/>
    </source>
</evidence>
<dbReference type="InterPro" id="IPR036097">
    <property type="entry name" value="HisK_dim/P_sf"/>
</dbReference>
<dbReference type="EMBL" id="FQZG01000004">
    <property type="protein sequence ID" value="SHI35775.1"/>
    <property type="molecule type" value="Genomic_DNA"/>
</dbReference>
<keyword evidence="8" id="KW-0547">Nucleotide-binding</keyword>
<name>A0A1M6AH42_9ACTN</name>
<dbReference type="InterPro" id="IPR050736">
    <property type="entry name" value="Sensor_HK_Regulatory"/>
</dbReference>
<keyword evidence="12" id="KW-0902">Two-component regulatory system</keyword>
<dbReference type="InterPro" id="IPR003660">
    <property type="entry name" value="HAMP_dom"/>
</dbReference>
<evidence type="ECO:0000256" key="4">
    <source>
        <dbReference type="ARBA" id="ARBA00022475"/>
    </source>
</evidence>
<dbReference type="Gene3D" id="6.10.340.10">
    <property type="match status" value="1"/>
</dbReference>
<evidence type="ECO:0000259" key="16">
    <source>
        <dbReference type="PROSITE" id="PS50109"/>
    </source>
</evidence>
<dbReference type="InterPro" id="IPR036890">
    <property type="entry name" value="HATPase_C_sf"/>
</dbReference>
<feature type="transmembrane region" description="Helical" evidence="15">
    <location>
        <begin position="20"/>
        <end position="43"/>
    </location>
</feature>
<dbReference type="SUPFAM" id="SSF55874">
    <property type="entry name" value="ATPase domain of HSP90 chaperone/DNA topoisomerase II/histidine kinase"/>
    <property type="match status" value="1"/>
</dbReference>
<dbReference type="InterPro" id="IPR047669">
    <property type="entry name" value="MtrAB_MtrB"/>
</dbReference>
<dbReference type="GO" id="GO:0000155">
    <property type="term" value="F:phosphorelay sensor kinase activity"/>
    <property type="evidence" value="ECO:0007669"/>
    <property type="project" value="InterPro"/>
</dbReference>
<feature type="transmembrane region" description="Helical" evidence="15">
    <location>
        <begin position="188"/>
        <end position="210"/>
    </location>
</feature>
<dbReference type="PROSITE" id="PS50885">
    <property type="entry name" value="HAMP"/>
    <property type="match status" value="1"/>
</dbReference>
<dbReference type="Pfam" id="PF00512">
    <property type="entry name" value="HisKA"/>
    <property type="match status" value="1"/>
</dbReference>
<dbReference type="InterPro" id="IPR005467">
    <property type="entry name" value="His_kinase_dom"/>
</dbReference>
<dbReference type="Pfam" id="PF00672">
    <property type="entry name" value="HAMP"/>
    <property type="match status" value="1"/>
</dbReference>
<dbReference type="SUPFAM" id="SSF47384">
    <property type="entry name" value="Homodimeric domain of signal transducing histidine kinase"/>
    <property type="match status" value="1"/>
</dbReference>
<evidence type="ECO:0000313" key="18">
    <source>
        <dbReference type="EMBL" id="SHI35775.1"/>
    </source>
</evidence>
<evidence type="ECO:0000256" key="7">
    <source>
        <dbReference type="ARBA" id="ARBA00022692"/>
    </source>
</evidence>
<dbReference type="SMART" id="SM00387">
    <property type="entry name" value="HATPase_c"/>
    <property type="match status" value="1"/>
</dbReference>
<keyword evidence="4" id="KW-1003">Cell membrane</keyword>
<keyword evidence="6" id="KW-0808">Transferase</keyword>
<gene>
    <name evidence="18" type="ORF">SAMN02745244_00194</name>
</gene>
<evidence type="ECO:0000256" key="14">
    <source>
        <dbReference type="ARBA" id="ARBA00035305"/>
    </source>
</evidence>
<evidence type="ECO:0000256" key="8">
    <source>
        <dbReference type="ARBA" id="ARBA00022741"/>
    </source>
</evidence>
<dbReference type="InterPro" id="IPR003594">
    <property type="entry name" value="HATPase_dom"/>
</dbReference>
<dbReference type="SMART" id="SM00388">
    <property type="entry name" value="HisKA"/>
    <property type="match status" value="1"/>
</dbReference>
<dbReference type="GO" id="GO:0005886">
    <property type="term" value="C:plasma membrane"/>
    <property type="evidence" value="ECO:0007669"/>
    <property type="project" value="UniProtKB-SubCell"/>
</dbReference>
<accession>A0A1M6AH42</accession>
<dbReference type="SUPFAM" id="SSF158472">
    <property type="entry name" value="HAMP domain-like"/>
    <property type="match status" value="1"/>
</dbReference>
<dbReference type="CDD" id="cd00082">
    <property type="entry name" value="HisKA"/>
    <property type="match status" value="1"/>
</dbReference>
<dbReference type="PROSITE" id="PS50109">
    <property type="entry name" value="HIS_KIN"/>
    <property type="match status" value="1"/>
</dbReference>
<dbReference type="AlphaFoldDB" id="A0A1M6AH42"/>
<dbReference type="SMART" id="SM00304">
    <property type="entry name" value="HAMP"/>
    <property type="match status" value="1"/>
</dbReference>
<dbReference type="Pfam" id="PF02518">
    <property type="entry name" value="HATPase_c"/>
    <property type="match status" value="1"/>
</dbReference>
<evidence type="ECO:0000256" key="15">
    <source>
        <dbReference type="SAM" id="Phobius"/>
    </source>
</evidence>
<dbReference type="EC" id="2.7.13.3" evidence="3"/>
<keyword evidence="10" id="KW-0067">ATP-binding</keyword>
<dbReference type="NCBIfam" id="NF040691">
    <property type="entry name" value="MtrAB_MtrB"/>
    <property type="match status" value="1"/>
</dbReference>
<comment type="catalytic activity">
    <reaction evidence="1">
        <text>ATP + protein L-histidine = ADP + protein N-phospho-L-histidine.</text>
        <dbReference type="EC" id="2.7.13.3"/>
    </reaction>
</comment>
<dbReference type="Gene3D" id="3.30.565.10">
    <property type="entry name" value="Histidine kinase-like ATPase, C-terminal domain"/>
    <property type="match status" value="1"/>
</dbReference>
<dbReference type="PANTHER" id="PTHR43711">
    <property type="entry name" value="TWO-COMPONENT HISTIDINE KINASE"/>
    <property type="match status" value="1"/>
</dbReference>
<comment type="subcellular location">
    <subcellularLocation>
        <location evidence="2">Cell membrane</location>
        <topology evidence="2">Multi-pass membrane protein</topology>
    </subcellularLocation>
</comment>
<dbReference type="STRING" id="1123357.SAMN02745244_00194"/>
<evidence type="ECO:0000256" key="12">
    <source>
        <dbReference type="ARBA" id="ARBA00023012"/>
    </source>
</evidence>
<dbReference type="FunFam" id="1.10.287.130:FF:000010">
    <property type="entry name" value="Two-component sensor histidine kinase"/>
    <property type="match status" value="1"/>
</dbReference>
<evidence type="ECO:0000256" key="9">
    <source>
        <dbReference type="ARBA" id="ARBA00022777"/>
    </source>
</evidence>
<keyword evidence="9 18" id="KW-0418">Kinase</keyword>
<dbReference type="FunFam" id="3.30.565.10:FF:000013">
    <property type="entry name" value="Two-component sensor histidine kinase"/>
    <property type="match status" value="1"/>
</dbReference>
<reference evidence="18 19" key="1">
    <citation type="submission" date="2016-11" db="EMBL/GenBank/DDBJ databases">
        <authorList>
            <person name="Jaros S."/>
            <person name="Januszkiewicz K."/>
            <person name="Wedrychowicz H."/>
        </authorList>
    </citation>
    <scope>NUCLEOTIDE SEQUENCE [LARGE SCALE GENOMIC DNA]</scope>
    <source>
        <strain evidence="18 19">DSM 12906</strain>
    </source>
</reference>
<evidence type="ECO:0000256" key="13">
    <source>
        <dbReference type="ARBA" id="ARBA00023136"/>
    </source>
</evidence>
<dbReference type="PRINTS" id="PR00344">
    <property type="entry name" value="BCTRLSENSOR"/>
</dbReference>
<protein>
    <recommendedName>
        <fullName evidence="14">Sensor histidine kinase MtrB</fullName>
        <ecNumber evidence="3">2.7.13.3</ecNumber>
    </recommendedName>
</protein>
<dbReference type="Gene3D" id="1.10.287.130">
    <property type="match status" value="1"/>
</dbReference>
<evidence type="ECO:0000256" key="5">
    <source>
        <dbReference type="ARBA" id="ARBA00022553"/>
    </source>
</evidence>
<dbReference type="CDD" id="cd06225">
    <property type="entry name" value="HAMP"/>
    <property type="match status" value="1"/>
</dbReference>
<evidence type="ECO:0000256" key="10">
    <source>
        <dbReference type="ARBA" id="ARBA00022840"/>
    </source>
</evidence>
<dbReference type="InterPro" id="IPR003661">
    <property type="entry name" value="HisK_dim/P_dom"/>
</dbReference>